<dbReference type="GO" id="GO:0008732">
    <property type="term" value="F:L-allo-threonine aldolase activity"/>
    <property type="evidence" value="ECO:0007669"/>
    <property type="project" value="UniProtKB-EC"/>
</dbReference>
<keyword evidence="4" id="KW-0663">Pyridoxal phosphate</keyword>
<gene>
    <name evidence="6" type="primary">ltaA</name>
    <name evidence="6" type="ORF">K05K4_42040</name>
</gene>
<accession>A0A1W6V762</accession>
<organism evidence="6">
    <name type="scientific">Vibrio alginolyticus</name>
    <dbReference type="NCBI Taxonomy" id="663"/>
    <lineage>
        <taxon>Bacteria</taxon>
        <taxon>Pseudomonadati</taxon>
        <taxon>Pseudomonadota</taxon>
        <taxon>Gammaproteobacteria</taxon>
        <taxon>Vibrionales</taxon>
        <taxon>Vibrionaceae</taxon>
        <taxon>Vibrio</taxon>
    </lineage>
</organism>
<dbReference type="Gene3D" id="3.40.640.10">
    <property type="entry name" value="Type I PLP-dependent aspartate aminotransferase-like (Major domain)"/>
    <property type="match status" value="1"/>
</dbReference>
<dbReference type="InterPro" id="IPR015424">
    <property type="entry name" value="PyrdxlP-dep_Trfase"/>
</dbReference>
<evidence type="ECO:0000256" key="2">
    <source>
        <dbReference type="ARBA" id="ARBA00006966"/>
    </source>
</evidence>
<evidence type="ECO:0000313" key="6">
    <source>
        <dbReference type="EMBL" id="ARP20924.1"/>
    </source>
</evidence>
<comment type="similarity">
    <text evidence="2">Belongs to the threonine aldolase family.</text>
</comment>
<evidence type="ECO:0000256" key="4">
    <source>
        <dbReference type="ARBA" id="ARBA00022898"/>
    </source>
</evidence>
<comment type="subunit">
    <text evidence="3">Homotetramer.</text>
</comment>
<evidence type="ECO:0000256" key="1">
    <source>
        <dbReference type="ARBA" id="ARBA00001933"/>
    </source>
</evidence>
<dbReference type="Pfam" id="PF01212">
    <property type="entry name" value="Beta_elim_lyase"/>
    <property type="match status" value="1"/>
</dbReference>
<dbReference type="InterPro" id="IPR001597">
    <property type="entry name" value="ArAA_b-elim_lyase/Thr_aldolase"/>
</dbReference>
<evidence type="ECO:0000256" key="3">
    <source>
        <dbReference type="ARBA" id="ARBA00011881"/>
    </source>
</evidence>
<protein>
    <submittedName>
        <fullName evidence="6">L-allo-threonine aldolase</fullName>
        <ecNumber evidence="6">4.1.2.49</ecNumber>
    </submittedName>
</protein>
<dbReference type="GO" id="GO:0006545">
    <property type="term" value="P:glycine biosynthetic process"/>
    <property type="evidence" value="ECO:0007669"/>
    <property type="project" value="TreeGrafter"/>
</dbReference>
<dbReference type="InterPro" id="IPR015422">
    <property type="entry name" value="PyrdxlP-dep_Trfase_small"/>
</dbReference>
<reference evidence="6" key="1">
    <citation type="submission" date="2016-10" db="EMBL/GenBank/DDBJ databases">
        <title>The High Quality Genome of Vibrio alginolyticus K01M1.</title>
        <authorList>
            <person name="Wendling C."/>
            <person name="Chibani C.M."/>
            <person name="Hertel R."/>
            <person name="Sproer C."/>
            <person name="Bunk B."/>
            <person name="Overmann J."/>
            <person name="Roth O."/>
            <person name="Liesegang H."/>
        </authorList>
    </citation>
    <scope>NUCLEOTIDE SEQUENCE</scope>
    <source>
        <strain evidence="6">K05K4</strain>
    </source>
</reference>
<proteinExistence type="inferred from homology"/>
<dbReference type="EC" id="4.1.2.49" evidence="6"/>
<keyword evidence="6" id="KW-0456">Lyase</keyword>
<dbReference type="GO" id="GO:0006567">
    <property type="term" value="P:L-threonine catabolic process"/>
    <property type="evidence" value="ECO:0007669"/>
    <property type="project" value="TreeGrafter"/>
</dbReference>
<dbReference type="Gene3D" id="3.90.1150.10">
    <property type="entry name" value="Aspartate Aminotransferase, domain 1"/>
    <property type="match status" value="1"/>
</dbReference>
<dbReference type="SUPFAM" id="SSF53383">
    <property type="entry name" value="PLP-dependent transferases"/>
    <property type="match status" value="1"/>
</dbReference>
<dbReference type="PANTHER" id="PTHR48097">
    <property type="entry name" value="L-THREONINE ALDOLASE-RELATED"/>
    <property type="match status" value="1"/>
</dbReference>
<sequence length="358" mass="40925">MSAHLKQLCHIHLSGNKEDSPAEHFAKMAKWCEENNVNHDVYGEGETIQAFEQKVADLLGYEAGLFVVTGTMTQPTVLEIVTRQKRNPIVAMHASSHIPVHEKQGYQLQHRFSILPVGNPYQTWKLEDLTAWPDEIAAVLYELPMREIGGQLPSWQELEEIKAYCAENKIHLHMDGARLWETAAYYQKEYREIAAGFDTTYVSLYKGINGMGGSMLLGSKSFIELASMWMKRQGGNLYHRTPYVVSAAMQFDERLSQMPALFERTKQIYKIIEEFPSLAVRPTQPQANMLHLILPFSCEELKELQHTFATEKGIWFGNPQVTAHPNQSIVEWYIGDYLLNLGDDELRSFFNQLLGKKA</sequence>
<dbReference type="EMBL" id="CP017903">
    <property type="protein sequence ID" value="ARP20924.1"/>
    <property type="molecule type" value="Genomic_DNA"/>
</dbReference>
<name>A0A1W6V762_VIBAL</name>
<comment type="cofactor">
    <cofactor evidence="1">
        <name>pyridoxal 5'-phosphate</name>
        <dbReference type="ChEBI" id="CHEBI:597326"/>
    </cofactor>
</comment>
<dbReference type="GO" id="GO:0005829">
    <property type="term" value="C:cytosol"/>
    <property type="evidence" value="ECO:0007669"/>
    <property type="project" value="TreeGrafter"/>
</dbReference>
<dbReference type="AlphaFoldDB" id="A0A1W6V762"/>
<dbReference type="PANTHER" id="PTHR48097:SF9">
    <property type="entry name" value="L-THREONINE ALDOLASE"/>
    <property type="match status" value="1"/>
</dbReference>
<dbReference type="RefSeq" id="WP_086047427.1">
    <property type="nucleotide sequence ID" value="NZ_CP017890.1"/>
</dbReference>
<dbReference type="InterPro" id="IPR015421">
    <property type="entry name" value="PyrdxlP-dep_Trfase_major"/>
</dbReference>
<feature type="domain" description="Aromatic amino acid beta-eliminating lyase/threonine aldolase" evidence="5">
    <location>
        <begin position="19"/>
        <end position="292"/>
    </location>
</feature>
<evidence type="ECO:0000259" key="5">
    <source>
        <dbReference type="Pfam" id="PF01212"/>
    </source>
</evidence>